<protein>
    <submittedName>
        <fullName evidence="1">Uncharacterized protein</fullName>
    </submittedName>
</protein>
<reference evidence="1 2" key="1">
    <citation type="journal article" date="2022" name="Syst. Appl. Microbiol.">
        <title>Rhodopirellula aestuarii sp. nov., a novel member of the genus Rhodopirellula isolated from brackish sediments collected in the Tagus River estuary, Portugal.</title>
        <authorList>
            <person name="Vitorino I.R."/>
            <person name="Klimek D."/>
            <person name="Calusinska M."/>
            <person name="Lobo-da-Cunha A."/>
            <person name="Vasconcelos V."/>
            <person name="Lage O.M."/>
        </authorList>
    </citation>
    <scope>NUCLEOTIDE SEQUENCE [LARGE SCALE GENOMIC DNA]</scope>
    <source>
        <strain evidence="1 2">ICT_H3.1</strain>
    </source>
</reference>
<name>A0ABT0U2G2_9BACT</name>
<organism evidence="1 2">
    <name type="scientific">Aporhodopirellula aestuarii</name>
    <dbReference type="NCBI Taxonomy" id="2950107"/>
    <lineage>
        <taxon>Bacteria</taxon>
        <taxon>Pseudomonadati</taxon>
        <taxon>Planctomycetota</taxon>
        <taxon>Planctomycetia</taxon>
        <taxon>Pirellulales</taxon>
        <taxon>Pirellulaceae</taxon>
        <taxon>Aporhodopirellula</taxon>
    </lineage>
</organism>
<evidence type="ECO:0000313" key="2">
    <source>
        <dbReference type="Proteomes" id="UP001202961"/>
    </source>
</evidence>
<accession>A0ABT0U2G2</accession>
<comment type="caution">
    <text evidence="1">The sequence shown here is derived from an EMBL/GenBank/DDBJ whole genome shotgun (WGS) entry which is preliminary data.</text>
</comment>
<gene>
    <name evidence="1" type="ORF">NB063_08650</name>
</gene>
<dbReference type="RefSeq" id="WP_250928340.1">
    <property type="nucleotide sequence ID" value="NZ_JAMQBK010000024.1"/>
</dbReference>
<dbReference type="EMBL" id="JAMQBK010000024">
    <property type="protein sequence ID" value="MCM2370673.1"/>
    <property type="molecule type" value="Genomic_DNA"/>
</dbReference>
<proteinExistence type="predicted"/>
<evidence type="ECO:0000313" key="1">
    <source>
        <dbReference type="EMBL" id="MCM2370673.1"/>
    </source>
</evidence>
<dbReference type="Proteomes" id="UP001202961">
    <property type="component" value="Unassembled WGS sequence"/>
</dbReference>
<keyword evidence="2" id="KW-1185">Reference proteome</keyword>
<sequence length="151" mass="17152">MTATTTATPATVIQIADSVVAEINAGEFSKKNLAAQRLYVPNFDLEDMKELRVTVVPREVEYLPLDRVSNKFHATIDVAIQKKFSKGDAKEIDPLVFFVEEIADYFRLKRLNSFVAARCVKVENAVLYSTEHWTQFNQFTSLLTLTFELAK</sequence>